<dbReference type="AlphaFoldDB" id="A0A6A4TMX7"/>
<dbReference type="Proteomes" id="UP000438429">
    <property type="component" value="Unassembled WGS sequence"/>
</dbReference>
<evidence type="ECO:0000313" key="2">
    <source>
        <dbReference type="Proteomes" id="UP000438429"/>
    </source>
</evidence>
<evidence type="ECO:0000313" key="1">
    <source>
        <dbReference type="EMBL" id="KAF0044950.1"/>
    </source>
</evidence>
<name>A0A6A4TMX7_SCOMX</name>
<dbReference type="EMBL" id="VEVO01000002">
    <property type="protein sequence ID" value="KAF0044950.1"/>
    <property type="molecule type" value="Genomic_DNA"/>
</dbReference>
<protein>
    <submittedName>
        <fullName evidence="1">Uncharacterized protein</fullName>
    </submittedName>
</protein>
<gene>
    <name evidence="1" type="ORF">F2P81_001479</name>
</gene>
<comment type="caution">
    <text evidence="1">The sequence shown here is derived from an EMBL/GenBank/DDBJ whole genome shotgun (WGS) entry which is preliminary data.</text>
</comment>
<sequence>MAGGSGKKKMTTTPRSARVRLPWVTFDVTPPTPFPCGPCLGLVLLEGNPVDCIQTDGAARISCSLIRQHHCYLRALRRSRRVRLKRVALVALDRFTGVIHRDRSTHEVSPT</sequence>
<accession>A0A6A4TMX7</accession>
<reference evidence="1 2" key="1">
    <citation type="submission" date="2019-06" db="EMBL/GenBank/DDBJ databases">
        <title>Draft genomes of female and male turbot (Scophthalmus maximus).</title>
        <authorList>
            <person name="Xu H."/>
            <person name="Xu X.-W."/>
            <person name="Shao C."/>
            <person name="Chen S."/>
        </authorList>
    </citation>
    <scope>NUCLEOTIDE SEQUENCE [LARGE SCALE GENOMIC DNA]</scope>
    <source>
        <strain evidence="1">Ysfricsl-2016a</strain>
        <tissue evidence="1">Blood</tissue>
    </source>
</reference>
<organism evidence="1 2">
    <name type="scientific">Scophthalmus maximus</name>
    <name type="common">Turbot</name>
    <name type="synonym">Psetta maxima</name>
    <dbReference type="NCBI Taxonomy" id="52904"/>
    <lineage>
        <taxon>Eukaryota</taxon>
        <taxon>Metazoa</taxon>
        <taxon>Chordata</taxon>
        <taxon>Craniata</taxon>
        <taxon>Vertebrata</taxon>
        <taxon>Euteleostomi</taxon>
        <taxon>Actinopterygii</taxon>
        <taxon>Neopterygii</taxon>
        <taxon>Teleostei</taxon>
        <taxon>Neoteleostei</taxon>
        <taxon>Acanthomorphata</taxon>
        <taxon>Carangaria</taxon>
        <taxon>Pleuronectiformes</taxon>
        <taxon>Pleuronectoidei</taxon>
        <taxon>Scophthalmidae</taxon>
        <taxon>Scophthalmus</taxon>
    </lineage>
</organism>
<proteinExistence type="predicted"/>